<comment type="subcellular location">
    <subcellularLocation>
        <location evidence="1">Cell membrane</location>
        <topology evidence="1">Multi-pass membrane protein</topology>
    </subcellularLocation>
</comment>
<evidence type="ECO:0000256" key="6">
    <source>
        <dbReference type="SAM" id="Phobius"/>
    </source>
</evidence>
<keyword evidence="9" id="KW-1185">Reference proteome</keyword>
<feature type="domain" description="ABC-2 type transporter transmembrane" evidence="7">
    <location>
        <begin position="26"/>
        <end position="378"/>
    </location>
</feature>
<dbReference type="AlphaFoldDB" id="A0A161L7Z7"/>
<keyword evidence="4 6" id="KW-1133">Transmembrane helix</keyword>
<evidence type="ECO:0000256" key="1">
    <source>
        <dbReference type="ARBA" id="ARBA00004651"/>
    </source>
</evidence>
<proteinExistence type="predicted"/>
<comment type="caution">
    <text evidence="8">The sequence shown here is derived from an EMBL/GenBank/DDBJ whole genome shotgun (WGS) entry which is preliminary data.</text>
</comment>
<keyword evidence="2" id="KW-1003">Cell membrane</keyword>
<keyword evidence="5 6" id="KW-0472">Membrane</keyword>
<dbReference type="GO" id="GO:0140359">
    <property type="term" value="F:ABC-type transporter activity"/>
    <property type="evidence" value="ECO:0007669"/>
    <property type="project" value="InterPro"/>
</dbReference>
<accession>A0A161L7Z7</accession>
<feature type="transmembrane region" description="Helical" evidence="6">
    <location>
        <begin position="303"/>
        <end position="323"/>
    </location>
</feature>
<dbReference type="Pfam" id="PF12698">
    <property type="entry name" value="ABC2_membrane_3"/>
    <property type="match status" value="1"/>
</dbReference>
<evidence type="ECO:0000256" key="2">
    <source>
        <dbReference type="ARBA" id="ARBA00022475"/>
    </source>
</evidence>
<gene>
    <name evidence="8" type="ORF">PJIAN_3346</name>
</gene>
<dbReference type="Proteomes" id="UP000076586">
    <property type="component" value="Unassembled WGS sequence"/>
</dbReference>
<reference evidence="9" key="2">
    <citation type="journal article" date="2017" name="Genome Announc.">
        <title>Draft genome sequence of Paludibacter jiangxiensis NM7(T), a propionate-producing fermentative bacterium.</title>
        <authorList>
            <person name="Qiu Y.-L."/>
            <person name="Tourlousse D.M."/>
            <person name="Matsuura N."/>
            <person name="Ohashi A."/>
            <person name="Sekiguchi Y."/>
        </authorList>
    </citation>
    <scope>NUCLEOTIDE SEQUENCE [LARGE SCALE GENOMIC DNA]</scope>
    <source>
        <strain evidence="9">NM7</strain>
    </source>
</reference>
<reference evidence="9" key="1">
    <citation type="submission" date="2016-04" db="EMBL/GenBank/DDBJ databases">
        <title>Draft genome sequence of Paludibacter jiangxiensis strain NM7.</title>
        <authorList>
            <person name="Qiu Y."/>
            <person name="Matsuura N."/>
            <person name="Ohashi A."/>
            <person name="Tourlousse M.D."/>
            <person name="Sekiguchi Y."/>
        </authorList>
    </citation>
    <scope>NUCLEOTIDE SEQUENCE [LARGE SCALE GENOMIC DNA]</scope>
    <source>
        <strain evidence="9">NM7</strain>
    </source>
</reference>
<keyword evidence="3 6" id="KW-0812">Transmembrane</keyword>
<organism evidence="8 9">
    <name type="scientific">Paludibacter jiangxiensis</name>
    <dbReference type="NCBI Taxonomy" id="681398"/>
    <lineage>
        <taxon>Bacteria</taxon>
        <taxon>Pseudomonadati</taxon>
        <taxon>Bacteroidota</taxon>
        <taxon>Bacteroidia</taxon>
        <taxon>Bacteroidales</taxon>
        <taxon>Paludibacteraceae</taxon>
        <taxon>Paludibacter</taxon>
    </lineage>
</organism>
<feature type="transmembrane region" description="Helical" evidence="6">
    <location>
        <begin position="195"/>
        <end position="217"/>
    </location>
</feature>
<evidence type="ECO:0000259" key="7">
    <source>
        <dbReference type="Pfam" id="PF12698"/>
    </source>
</evidence>
<evidence type="ECO:0000313" key="9">
    <source>
        <dbReference type="Proteomes" id="UP000076586"/>
    </source>
</evidence>
<dbReference type="STRING" id="681398.PJIAN_3346"/>
<dbReference type="Gene3D" id="3.40.1710.10">
    <property type="entry name" value="abc type-2 transporter like domain"/>
    <property type="match status" value="1"/>
</dbReference>
<dbReference type="EMBL" id="BDCR01000003">
    <property type="protein sequence ID" value="GAT63034.1"/>
    <property type="molecule type" value="Genomic_DNA"/>
</dbReference>
<dbReference type="GO" id="GO:0005886">
    <property type="term" value="C:plasma membrane"/>
    <property type="evidence" value="ECO:0007669"/>
    <property type="project" value="UniProtKB-SubCell"/>
</dbReference>
<dbReference type="RefSeq" id="WP_068703863.1">
    <property type="nucleotide sequence ID" value="NZ_BDCR01000003.1"/>
</dbReference>
<dbReference type="OrthoDB" id="9811522at2"/>
<dbReference type="PANTHER" id="PTHR30294">
    <property type="entry name" value="MEMBRANE COMPONENT OF ABC TRANSPORTER YHHJ-RELATED"/>
    <property type="match status" value="1"/>
</dbReference>
<dbReference type="InterPro" id="IPR013525">
    <property type="entry name" value="ABC2_TM"/>
</dbReference>
<evidence type="ECO:0000256" key="5">
    <source>
        <dbReference type="ARBA" id="ARBA00023136"/>
    </source>
</evidence>
<name>A0A161L7Z7_9BACT</name>
<sequence length="392" mass="44718">MPDKKASVIGATLRRELAKMKSRPMYLILTLGIMSFCYIFFISFFNEGQLMKMPVGIIDHDNSKISRQFCRNLDATQQARIVMRLSNFKEARVEMQKGNIYAFVEIEKGFSEKLQANKRPPITFYINDAFLTAGSLLLKDISTMSLLTSGGVQQKVLRAKGVDESLIPGIVQPVSIDTHMIGNPWSNYSDYFLNVFFPGVLEFVILMTTVFVIGIEFKERTSRHWLRTANNSFSKALIGKLLPYTAIFICLGFLSNIILFGYLHFPLNSSLFWMLLATVFYVIACQSVGLLIIGILPVLRDSVSIVMIYGMFGFTFTGFTFPIEQMAYPVRIFSYIYPIRHYFNIYVNQALHGVDIRYSFGSYVILLAFTLLPAIIFVRLKKAAIYQNYPIK</sequence>
<protein>
    <submittedName>
        <fullName evidence="8">ABC-2 type transport system permease protein</fullName>
    </submittedName>
</protein>
<feature type="transmembrane region" description="Helical" evidence="6">
    <location>
        <begin position="360"/>
        <end position="380"/>
    </location>
</feature>
<evidence type="ECO:0000256" key="3">
    <source>
        <dbReference type="ARBA" id="ARBA00022692"/>
    </source>
</evidence>
<evidence type="ECO:0000313" key="8">
    <source>
        <dbReference type="EMBL" id="GAT63034.1"/>
    </source>
</evidence>
<dbReference type="PANTHER" id="PTHR30294:SF47">
    <property type="entry name" value="INNER MEMBRANE TRANSPORT PERMEASE YHHJ"/>
    <property type="match status" value="1"/>
</dbReference>
<feature type="transmembrane region" description="Helical" evidence="6">
    <location>
        <begin position="24"/>
        <end position="45"/>
    </location>
</feature>
<feature type="transmembrane region" description="Helical" evidence="6">
    <location>
        <begin position="271"/>
        <end position="296"/>
    </location>
</feature>
<feature type="transmembrane region" description="Helical" evidence="6">
    <location>
        <begin position="241"/>
        <end position="265"/>
    </location>
</feature>
<evidence type="ECO:0000256" key="4">
    <source>
        <dbReference type="ARBA" id="ARBA00022989"/>
    </source>
</evidence>
<dbReference type="InterPro" id="IPR051449">
    <property type="entry name" value="ABC-2_transporter_component"/>
</dbReference>